<dbReference type="EMBL" id="LJOW01000104">
    <property type="protein sequence ID" value="OBQ42458.1"/>
    <property type="molecule type" value="Genomic_DNA"/>
</dbReference>
<dbReference type="AlphaFoldDB" id="A0A1B7WZB5"/>
<name>A0A1B7WZB5_APHFL</name>
<dbReference type="InterPro" id="IPR014968">
    <property type="entry name" value="XisI"/>
</dbReference>
<proteinExistence type="predicted"/>
<dbReference type="SUPFAM" id="SSF143847">
    <property type="entry name" value="XisI-like"/>
    <property type="match status" value="1"/>
</dbReference>
<evidence type="ECO:0000313" key="1">
    <source>
        <dbReference type="EMBL" id="OBQ42458.1"/>
    </source>
</evidence>
<dbReference type="Gene3D" id="3.30.310.110">
    <property type="entry name" value="XisI-like"/>
    <property type="match status" value="1"/>
</dbReference>
<gene>
    <name evidence="1" type="ORF">AN484_17625</name>
</gene>
<comment type="caution">
    <text evidence="1">The sequence shown here is derived from an EMBL/GenBank/DDBJ whole genome shotgun (WGS) entry which is preliminary data.</text>
</comment>
<sequence length="119" mass="14167">MNQLYLVVDNFEKEEYRQYIQNLLKQHASMVWDKRIQAQTIFDLENNYYQLIYVGWRDQNRIYGPVLYLDIIDDKIWIQQDGTEVGIANELVELGVLKEDIVLGFQLPSVRKYTDFAVS</sequence>
<dbReference type="Pfam" id="PF08869">
    <property type="entry name" value="XisI"/>
    <property type="match status" value="1"/>
</dbReference>
<dbReference type="PATRIC" id="fig|1710896.3.peg.3732"/>
<accession>A0A1B7WZB5</accession>
<dbReference type="InterPro" id="IPR035943">
    <property type="entry name" value="XisI-like_sf"/>
</dbReference>
<organism evidence="1 2">
    <name type="scientific">Aphanizomenon flos-aquae WA102</name>
    <dbReference type="NCBI Taxonomy" id="1710896"/>
    <lineage>
        <taxon>Bacteria</taxon>
        <taxon>Bacillati</taxon>
        <taxon>Cyanobacteriota</taxon>
        <taxon>Cyanophyceae</taxon>
        <taxon>Nostocales</taxon>
        <taxon>Aphanizomenonaceae</taxon>
        <taxon>Aphanizomenon</taxon>
    </lineage>
</organism>
<protein>
    <submittedName>
        <fullName evidence="1">Fatty-acid oxidation protein subunit alpha</fullName>
    </submittedName>
</protein>
<dbReference type="Proteomes" id="UP000092093">
    <property type="component" value="Unassembled WGS sequence"/>
</dbReference>
<reference evidence="1 2" key="1">
    <citation type="submission" date="2015-09" db="EMBL/GenBank/DDBJ databases">
        <title>Aphanizomenon flos-aquae WA102.</title>
        <authorList>
            <person name="Driscoll C."/>
        </authorList>
    </citation>
    <scope>NUCLEOTIDE SEQUENCE [LARGE SCALE GENOMIC DNA]</scope>
    <source>
        <strain evidence="1">WA102</strain>
    </source>
</reference>
<dbReference type="CDD" id="cd16382">
    <property type="entry name" value="XisI-like"/>
    <property type="match status" value="1"/>
</dbReference>
<evidence type="ECO:0000313" key="2">
    <source>
        <dbReference type="Proteomes" id="UP000092093"/>
    </source>
</evidence>